<dbReference type="SUPFAM" id="SSF111126">
    <property type="entry name" value="Ligand-binding domain in the NO signalling and Golgi transport"/>
    <property type="match status" value="1"/>
</dbReference>
<dbReference type="Gene3D" id="3.30.1380.20">
    <property type="entry name" value="Trafficking protein particle complex subunit 3"/>
    <property type="match status" value="1"/>
</dbReference>
<evidence type="ECO:0000313" key="1">
    <source>
        <dbReference type="EMBL" id="MDY0408608.1"/>
    </source>
</evidence>
<organism evidence="1 2">
    <name type="scientific">Paracerasibacillus soli</name>
    <dbReference type="NCBI Taxonomy" id="480284"/>
    <lineage>
        <taxon>Bacteria</taxon>
        <taxon>Bacillati</taxon>
        <taxon>Bacillota</taxon>
        <taxon>Bacilli</taxon>
        <taxon>Bacillales</taxon>
        <taxon>Bacillaceae</taxon>
        <taxon>Paracerasibacillus</taxon>
    </lineage>
</organism>
<name>A0ABU5CT59_9BACI</name>
<comment type="caution">
    <text evidence="1">The sequence shown here is derived from an EMBL/GenBank/DDBJ whole genome shotgun (WGS) entry which is preliminary data.</text>
</comment>
<dbReference type="Proteomes" id="UP001275315">
    <property type="component" value="Unassembled WGS sequence"/>
</dbReference>
<gene>
    <name evidence="1" type="ORF">RWD45_08625</name>
</gene>
<proteinExistence type="predicted"/>
<protein>
    <submittedName>
        <fullName evidence="1">DUF2507 domain-containing protein</fullName>
    </submittedName>
</protein>
<dbReference type="InterPro" id="IPR024096">
    <property type="entry name" value="NO_sig/Golgi_transp_ligand-bd"/>
</dbReference>
<reference evidence="1 2" key="1">
    <citation type="submission" date="2023-10" db="EMBL/GenBank/DDBJ databases">
        <title>Virgibacillus soli CC-YMP-6 genome.</title>
        <authorList>
            <person name="Miliotis G."/>
            <person name="Sengupta P."/>
            <person name="Hameed A."/>
            <person name="Chuvochina M."/>
            <person name="Mcdonagh F."/>
            <person name="Simpson A.C."/>
            <person name="Singh N.K."/>
            <person name="Rekha P.D."/>
            <person name="Raman K."/>
            <person name="Hugenholtz P."/>
            <person name="Venkateswaran K."/>
        </authorList>
    </citation>
    <scope>NUCLEOTIDE SEQUENCE [LARGE SCALE GENOMIC DNA]</scope>
    <source>
        <strain evidence="1 2">CC-YMP-6</strain>
    </source>
</reference>
<dbReference type="Pfam" id="PF10702">
    <property type="entry name" value="DUF2507"/>
    <property type="match status" value="1"/>
</dbReference>
<keyword evidence="2" id="KW-1185">Reference proteome</keyword>
<dbReference type="InterPro" id="IPR019642">
    <property type="entry name" value="DUF2507"/>
</dbReference>
<accession>A0ABU5CT59</accession>
<dbReference type="EMBL" id="JAWDIQ010000001">
    <property type="protein sequence ID" value="MDY0408608.1"/>
    <property type="molecule type" value="Genomic_DNA"/>
</dbReference>
<dbReference type="RefSeq" id="WP_320379326.1">
    <property type="nucleotide sequence ID" value="NZ_JAWDIQ010000001.1"/>
</dbReference>
<evidence type="ECO:0000313" key="2">
    <source>
        <dbReference type="Proteomes" id="UP001275315"/>
    </source>
</evidence>
<sequence length="162" mass="18693">MISSLTYCYFTSRKDDIHVARKKLLPISLLDQYQSAGAGYDVLRYIGIADLLGPEKDTILYFMGKRLARMFDIRSVDDIAVFFEKMGWGKIELIKEKRRSLVFYLLSDAVAQRLHGPLEGDFKLEAGFLAESIQFVNQMECECTVAIHRKIHQVEFNVLYIN</sequence>